<name>A0A1Q3D8U7_CEPFO</name>
<evidence type="ECO:0000256" key="11">
    <source>
        <dbReference type="ARBA" id="ARBA00023306"/>
    </source>
</evidence>
<dbReference type="InParanoid" id="A0A1Q3D8U7"/>
<dbReference type="InterPro" id="IPR050108">
    <property type="entry name" value="CDK"/>
</dbReference>
<evidence type="ECO:0000256" key="10">
    <source>
        <dbReference type="ARBA" id="ARBA00022840"/>
    </source>
</evidence>
<dbReference type="AlphaFoldDB" id="A0A1Q3D8U7"/>
<comment type="similarity">
    <text evidence="1">Belongs to the protein kinase superfamily. CMGC Ser/Thr protein kinase family. CDC2/CDKX subfamily.</text>
</comment>
<evidence type="ECO:0000313" key="16">
    <source>
        <dbReference type="Proteomes" id="UP000187406"/>
    </source>
</evidence>
<evidence type="ECO:0000256" key="4">
    <source>
        <dbReference type="ARBA" id="ARBA00022553"/>
    </source>
</evidence>
<dbReference type="STRING" id="3775.A0A1Q3D8U7"/>
<dbReference type="GO" id="GO:0005524">
    <property type="term" value="F:ATP binding"/>
    <property type="evidence" value="ECO:0007669"/>
    <property type="project" value="UniProtKB-KW"/>
</dbReference>
<evidence type="ECO:0000256" key="3">
    <source>
        <dbReference type="ARBA" id="ARBA00022527"/>
    </source>
</evidence>
<dbReference type="GO" id="GO:0030332">
    <property type="term" value="F:cyclin binding"/>
    <property type="evidence" value="ECO:0007669"/>
    <property type="project" value="TreeGrafter"/>
</dbReference>
<dbReference type="GO" id="GO:0051445">
    <property type="term" value="P:regulation of meiotic cell cycle"/>
    <property type="evidence" value="ECO:0007669"/>
    <property type="project" value="TreeGrafter"/>
</dbReference>
<evidence type="ECO:0000256" key="7">
    <source>
        <dbReference type="ARBA" id="ARBA00022741"/>
    </source>
</evidence>
<keyword evidence="6" id="KW-0808">Transferase</keyword>
<dbReference type="PROSITE" id="PS50011">
    <property type="entry name" value="PROTEIN_KINASE_DOM"/>
    <property type="match status" value="1"/>
</dbReference>
<dbReference type="GO" id="GO:0010389">
    <property type="term" value="P:regulation of G2/M transition of mitotic cell cycle"/>
    <property type="evidence" value="ECO:0007669"/>
    <property type="project" value="TreeGrafter"/>
</dbReference>
<dbReference type="Pfam" id="PF00069">
    <property type="entry name" value="Pkinase"/>
    <property type="match status" value="1"/>
</dbReference>
<dbReference type="GO" id="GO:0000307">
    <property type="term" value="C:cyclin-dependent protein kinase holoenzyme complex"/>
    <property type="evidence" value="ECO:0007669"/>
    <property type="project" value="TreeGrafter"/>
</dbReference>
<keyword evidence="7" id="KW-0547">Nucleotide-binding</keyword>
<sequence>MYSQIVTVIFKIKLIFSFLWQRFLYQILQRVSFYHSNKILHGDLTPHHVLINETDYTLKIADFGMAIEFIIFLTFLSSATLSYKAPELLLGSTEYSFPADMWSVGCIFAKMVIKKPLFPGPLEFHEKPSIFRCCVMDKLLTHPHPILSFCAHSIAFFVFKFSLHQSCICLFQKKKNIAYEGSWGSQMKKPGLELPHCVILFVVIV</sequence>
<evidence type="ECO:0000256" key="12">
    <source>
        <dbReference type="ARBA" id="ARBA00047811"/>
    </source>
</evidence>
<evidence type="ECO:0000256" key="13">
    <source>
        <dbReference type="ARBA" id="ARBA00048367"/>
    </source>
</evidence>
<keyword evidence="3" id="KW-0723">Serine/threonine-protein kinase</keyword>
<dbReference type="InterPro" id="IPR011009">
    <property type="entry name" value="Kinase-like_dom_sf"/>
</dbReference>
<keyword evidence="11" id="KW-0131">Cell cycle</keyword>
<proteinExistence type="inferred from homology"/>
<dbReference type="PANTHER" id="PTHR24056:SF548">
    <property type="entry name" value="CYCLIN-DEPENDENT KINASE A-1"/>
    <property type="match status" value="1"/>
</dbReference>
<dbReference type="GO" id="GO:0000082">
    <property type="term" value="P:G1/S transition of mitotic cell cycle"/>
    <property type="evidence" value="ECO:0007669"/>
    <property type="project" value="TreeGrafter"/>
</dbReference>
<evidence type="ECO:0000256" key="5">
    <source>
        <dbReference type="ARBA" id="ARBA00022618"/>
    </source>
</evidence>
<dbReference type="GO" id="GO:0005737">
    <property type="term" value="C:cytoplasm"/>
    <property type="evidence" value="ECO:0007669"/>
    <property type="project" value="TreeGrafter"/>
</dbReference>
<comment type="caution">
    <text evidence="15">The sequence shown here is derived from an EMBL/GenBank/DDBJ whole genome shotgun (WGS) entry which is preliminary data.</text>
</comment>
<dbReference type="PANTHER" id="PTHR24056">
    <property type="entry name" value="CELL DIVISION PROTEIN KINASE"/>
    <property type="match status" value="1"/>
</dbReference>
<dbReference type="Gene3D" id="1.10.510.10">
    <property type="entry name" value="Transferase(Phosphotransferase) domain 1"/>
    <property type="match status" value="1"/>
</dbReference>
<evidence type="ECO:0000256" key="8">
    <source>
        <dbReference type="ARBA" id="ARBA00022776"/>
    </source>
</evidence>
<organism evidence="15 16">
    <name type="scientific">Cephalotus follicularis</name>
    <name type="common">Albany pitcher plant</name>
    <dbReference type="NCBI Taxonomy" id="3775"/>
    <lineage>
        <taxon>Eukaryota</taxon>
        <taxon>Viridiplantae</taxon>
        <taxon>Streptophyta</taxon>
        <taxon>Embryophyta</taxon>
        <taxon>Tracheophyta</taxon>
        <taxon>Spermatophyta</taxon>
        <taxon>Magnoliopsida</taxon>
        <taxon>eudicotyledons</taxon>
        <taxon>Gunneridae</taxon>
        <taxon>Pentapetalae</taxon>
        <taxon>rosids</taxon>
        <taxon>fabids</taxon>
        <taxon>Oxalidales</taxon>
        <taxon>Cephalotaceae</taxon>
        <taxon>Cephalotus</taxon>
    </lineage>
</organism>
<dbReference type="InterPro" id="IPR000719">
    <property type="entry name" value="Prot_kinase_dom"/>
</dbReference>
<evidence type="ECO:0000259" key="14">
    <source>
        <dbReference type="PROSITE" id="PS50011"/>
    </source>
</evidence>
<keyword evidence="9 15" id="KW-0418">Kinase</keyword>
<evidence type="ECO:0000256" key="6">
    <source>
        <dbReference type="ARBA" id="ARBA00022679"/>
    </source>
</evidence>
<dbReference type="GO" id="GO:0010468">
    <property type="term" value="P:regulation of gene expression"/>
    <property type="evidence" value="ECO:0007669"/>
    <property type="project" value="TreeGrafter"/>
</dbReference>
<dbReference type="SMART" id="SM00220">
    <property type="entry name" value="S_TKc"/>
    <property type="match status" value="1"/>
</dbReference>
<dbReference type="EMBL" id="BDDD01005032">
    <property type="protein sequence ID" value="GAV88688.1"/>
    <property type="molecule type" value="Genomic_DNA"/>
</dbReference>
<dbReference type="Proteomes" id="UP000187406">
    <property type="component" value="Unassembled WGS sequence"/>
</dbReference>
<keyword evidence="4" id="KW-0597">Phosphoprotein</keyword>
<dbReference type="GO" id="GO:0051301">
    <property type="term" value="P:cell division"/>
    <property type="evidence" value="ECO:0007669"/>
    <property type="project" value="UniProtKB-KW"/>
</dbReference>
<keyword evidence="10" id="KW-0067">ATP-binding</keyword>
<gene>
    <name evidence="15" type="ORF">CFOL_v3_32110</name>
</gene>
<dbReference type="SUPFAM" id="SSF56112">
    <property type="entry name" value="Protein kinase-like (PK-like)"/>
    <property type="match status" value="1"/>
</dbReference>
<comment type="catalytic activity">
    <reaction evidence="13">
        <text>L-seryl-[protein] + ATP = O-phospho-L-seryl-[protein] + ADP + H(+)</text>
        <dbReference type="Rhea" id="RHEA:17989"/>
        <dbReference type="Rhea" id="RHEA-COMP:9863"/>
        <dbReference type="Rhea" id="RHEA-COMP:11604"/>
        <dbReference type="ChEBI" id="CHEBI:15378"/>
        <dbReference type="ChEBI" id="CHEBI:29999"/>
        <dbReference type="ChEBI" id="CHEBI:30616"/>
        <dbReference type="ChEBI" id="CHEBI:83421"/>
        <dbReference type="ChEBI" id="CHEBI:456216"/>
        <dbReference type="EC" id="2.7.11.22"/>
    </reaction>
</comment>
<feature type="domain" description="Protein kinase" evidence="14">
    <location>
        <begin position="1"/>
        <end position="205"/>
    </location>
</feature>
<evidence type="ECO:0000256" key="2">
    <source>
        <dbReference type="ARBA" id="ARBA00012425"/>
    </source>
</evidence>
<reference evidence="16" key="1">
    <citation type="submission" date="2016-04" db="EMBL/GenBank/DDBJ databases">
        <title>Cephalotus genome sequencing.</title>
        <authorList>
            <person name="Fukushima K."/>
            <person name="Hasebe M."/>
            <person name="Fang X."/>
        </authorList>
    </citation>
    <scope>NUCLEOTIDE SEQUENCE [LARGE SCALE GENOMIC DNA]</scope>
    <source>
        <strain evidence="16">cv. St1</strain>
    </source>
</reference>
<dbReference type="EC" id="2.7.11.22" evidence="2"/>
<dbReference type="GO" id="GO:0007165">
    <property type="term" value="P:signal transduction"/>
    <property type="evidence" value="ECO:0007669"/>
    <property type="project" value="TreeGrafter"/>
</dbReference>
<accession>A0A1Q3D8U7</accession>
<keyword evidence="8" id="KW-0498">Mitosis</keyword>
<keyword evidence="5" id="KW-0132">Cell division</keyword>
<dbReference type="GO" id="GO:0004693">
    <property type="term" value="F:cyclin-dependent protein serine/threonine kinase activity"/>
    <property type="evidence" value="ECO:0007669"/>
    <property type="project" value="UniProtKB-EC"/>
</dbReference>
<evidence type="ECO:0000313" key="15">
    <source>
        <dbReference type="EMBL" id="GAV88688.1"/>
    </source>
</evidence>
<dbReference type="GO" id="GO:0005634">
    <property type="term" value="C:nucleus"/>
    <property type="evidence" value="ECO:0007669"/>
    <property type="project" value="TreeGrafter"/>
</dbReference>
<dbReference type="OrthoDB" id="1719889at2759"/>
<keyword evidence="16" id="KW-1185">Reference proteome</keyword>
<evidence type="ECO:0000256" key="1">
    <source>
        <dbReference type="ARBA" id="ARBA00006485"/>
    </source>
</evidence>
<comment type="catalytic activity">
    <reaction evidence="12">
        <text>L-threonyl-[protein] + ATP = O-phospho-L-threonyl-[protein] + ADP + H(+)</text>
        <dbReference type="Rhea" id="RHEA:46608"/>
        <dbReference type="Rhea" id="RHEA-COMP:11060"/>
        <dbReference type="Rhea" id="RHEA-COMP:11605"/>
        <dbReference type="ChEBI" id="CHEBI:15378"/>
        <dbReference type="ChEBI" id="CHEBI:30013"/>
        <dbReference type="ChEBI" id="CHEBI:30616"/>
        <dbReference type="ChEBI" id="CHEBI:61977"/>
        <dbReference type="ChEBI" id="CHEBI:456216"/>
        <dbReference type="EC" id="2.7.11.22"/>
    </reaction>
</comment>
<protein>
    <recommendedName>
        <fullName evidence="2">cyclin-dependent kinase</fullName>
        <ecNumber evidence="2">2.7.11.22</ecNumber>
    </recommendedName>
</protein>
<evidence type="ECO:0000256" key="9">
    <source>
        <dbReference type="ARBA" id="ARBA00022777"/>
    </source>
</evidence>